<gene>
    <name evidence="1" type="ORF">Tco025E_08386</name>
</gene>
<name>A0A422NBN6_9TRYP</name>
<organism evidence="1 2">
    <name type="scientific">Trypanosoma conorhini</name>
    <dbReference type="NCBI Taxonomy" id="83891"/>
    <lineage>
        <taxon>Eukaryota</taxon>
        <taxon>Discoba</taxon>
        <taxon>Euglenozoa</taxon>
        <taxon>Kinetoplastea</taxon>
        <taxon>Metakinetoplastina</taxon>
        <taxon>Trypanosomatida</taxon>
        <taxon>Trypanosomatidae</taxon>
        <taxon>Trypanosoma</taxon>
    </lineage>
</organism>
<reference evidence="1 2" key="1">
    <citation type="journal article" date="2018" name="BMC Genomics">
        <title>Genomic comparison of Trypanosoma conorhini and Trypanosoma rangeli to Trypanosoma cruzi strains of high and low virulence.</title>
        <authorList>
            <person name="Bradwell K.R."/>
            <person name="Koparde V.N."/>
            <person name="Matveyev A.V."/>
            <person name="Serrano M.G."/>
            <person name="Alves J.M."/>
            <person name="Parikh H."/>
            <person name="Huang B."/>
            <person name="Lee V."/>
            <person name="Espinosa-Alvarez O."/>
            <person name="Ortiz P.A."/>
            <person name="Costa-Martins A.G."/>
            <person name="Teixeira M.M."/>
            <person name="Buck G.A."/>
        </authorList>
    </citation>
    <scope>NUCLEOTIDE SEQUENCE [LARGE SCALE GENOMIC DNA]</scope>
    <source>
        <strain evidence="1 2">025E</strain>
    </source>
</reference>
<dbReference type="GeneID" id="40321997"/>
<proteinExistence type="predicted"/>
<dbReference type="AlphaFoldDB" id="A0A422NBN6"/>
<accession>A0A422NBN6</accession>
<protein>
    <submittedName>
        <fullName evidence="1">Uncharacterized protein</fullName>
    </submittedName>
</protein>
<dbReference type="EMBL" id="MKKU01000750">
    <property type="protein sequence ID" value="RNF02885.1"/>
    <property type="molecule type" value="Genomic_DNA"/>
</dbReference>
<comment type="caution">
    <text evidence="1">The sequence shown here is derived from an EMBL/GenBank/DDBJ whole genome shotgun (WGS) entry which is preliminary data.</text>
</comment>
<evidence type="ECO:0000313" key="2">
    <source>
        <dbReference type="Proteomes" id="UP000284403"/>
    </source>
</evidence>
<sequence length="176" mass="18935">MRTRRLASPRERRHTVVARCRFRLVRASRWPGNRCGAPPTLLSCRRKHGPFFLALLAFAEGLPQRIGACTDTASLRGGAFEDGAVRLGAATGSCILCLLVPKASARLEHKCGHGASPRMARRVAVTSFLKAWRKGLNLRGCGGRGALTFATLCVHDVGPGVVGWCVEQLACWCVGA</sequence>
<evidence type="ECO:0000313" key="1">
    <source>
        <dbReference type="EMBL" id="RNF02885.1"/>
    </source>
</evidence>
<keyword evidence="2" id="KW-1185">Reference proteome</keyword>
<dbReference type="Proteomes" id="UP000284403">
    <property type="component" value="Unassembled WGS sequence"/>
</dbReference>
<dbReference type="RefSeq" id="XP_029224737.1">
    <property type="nucleotide sequence ID" value="XM_029375236.1"/>
</dbReference>